<dbReference type="InterPro" id="IPR001482">
    <property type="entry name" value="T2SS/T4SS_dom"/>
</dbReference>
<dbReference type="InterPro" id="IPR050921">
    <property type="entry name" value="T4SS_GSP_E_ATPase"/>
</dbReference>
<sequence>MNAHDYLKKCLDYMETHKGTDLYLKTDAKPCFRSANQLRLFEGLNTTTHEEMTRIAEFLMQAHHKNQLEHDKSVDLSFAIEGHGRLRANLFYQQGQLSCVIRVAWREIPSFEALRIPPILKKWALAERGLILIAGAASSGKSTTANAMINQINQNVEKHIITIEDPVEFLHVNKRSLINQREVGQDTPGFASALRFATRQAPDVIFIGEIRDAETFISAMAAAEIGRLVISTVHARSIMHVFERLLSFFPPDERSRVLVDISYNLNLIATQRLVPIARGHGYVPAFEILTMTQMVADMVRQQRLDKLTQVMQSGAADGMQSLNQSLVGLKNEGLISEIEMYRASDRPHELSLSMKGIQFGGGESSKKILGN</sequence>
<protein>
    <submittedName>
        <fullName evidence="3">Type IV pili twitching motility protein PilT</fullName>
    </submittedName>
</protein>
<organism evidence="3 4">
    <name type="scientific">Candidatus Abzuiibacterium crystallinum</name>
    <dbReference type="NCBI Taxonomy" id="1974748"/>
    <lineage>
        <taxon>Bacteria</taxon>
        <taxon>Pseudomonadati</taxon>
        <taxon>Candidatus Omnitrophota</taxon>
        <taxon>Candidatus Abzuiibacterium</taxon>
    </lineage>
</organism>
<comment type="similarity">
    <text evidence="1">Belongs to the GSP E family.</text>
</comment>
<evidence type="ECO:0000259" key="2">
    <source>
        <dbReference type="SMART" id="SM00382"/>
    </source>
</evidence>
<dbReference type="InterPro" id="IPR003593">
    <property type="entry name" value="AAA+_ATPase"/>
</dbReference>
<reference evidence="3 4" key="1">
    <citation type="submission" date="2017-09" db="EMBL/GenBank/DDBJ databases">
        <title>Depth-based differentiation of microbial function through sediment-hosted aquifers and enrichment of novel symbionts in the deep terrestrial subsurface.</title>
        <authorList>
            <person name="Probst A.J."/>
            <person name="Ladd B."/>
            <person name="Jarett J.K."/>
            <person name="Geller-Mcgrath D.E."/>
            <person name="Sieber C.M."/>
            <person name="Emerson J.B."/>
            <person name="Anantharaman K."/>
            <person name="Thomas B.C."/>
            <person name="Malmstrom R."/>
            <person name="Stieglmeier M."/>
            <person name="Klingl A."/>
            <person name="Woyke T."/>
            <person name="Ryan C.M."/>
            <person name="Banfield J.F."/>
        </authorList>
    </citation>
    <scope>NUCLEOTIDE SEQUENCE [LARGE SCALE GENOMIC DNA]</scope>
    <source>
        <strain evidence="3">CG11_big_fil_rev_8_21_14_0_20_45_26</strain>
    </source>
</reference>
<dbReference type="EMBL" id="PCVY01000065">
    <property type="protein sequence ID" value="PIQ85555.1"/>
    <property type="molecule type" value="Genomic_DNA"/>
</dbReference>
<comment type="caution">
    <text evidence="3">The sequence shown here is derived from an EMBL/GenBank/DDBJ whole genome shotgun (WGS) entry which is preliminary data.</text>
</comment>
<dbReference type="AlphaFoldDB" id="A0A2H0LPY2"/>
<dbReference type="Gene3D" id="3.40.50.300">
    <property type="entry name" value="P-loop containing nucleotide triphosphate hydrolases"/>
    <property type="match status" value="1"/>
</dbReference>
<accession>A0A2H0LPY2</accession>
<name>A0A2H0LPY2_9BACT</name>
<evidence type="ECO:0000256" key="1">
    <source>
        <dbReference type="ARBA" id="ARBA00006611"/>
    </source>
</evidence>
<dbReference type="PANTHER" id="PTHR30486:SF12">
    <property type="entry name" value="TYPE IV PILUS ATPASE PILU"/>
    <property type="match status" value="1"/>
</dbReference>
<dbReference type="Gene3D" id="3.30.450.90">
    <property type="match status" value="1"/>
</dbReference>
<dbReference type="GO" id="GO:0005524">
    <property type="term" value="F:ATP binding"/>
    <property type="evidence" value="ECO:0007669"/>
    <property type="project" value="InterPro"/>
</dbReference>
<dbReference type="SUPFAM" id="SSF52540">
    <property type="entry name" value="P-loop containing nucleoside triphosphate hydrolases"/>
    <property type="match status" value="1"/>
</dbReference>
<proteinExistence type="inferred from homology"/>
<dbReference type="SMART" id="SM00382">
    <property type="entry name" value="AAA"/>
    <property type="match status" value="1"/>
</dbReference>
<dbReference type="Proteomes" id="UP000230859">
    <property type="component" value="Unassembled WGS sequence"/>
</dbReference>
<dbReference type="PANTHER" id="PTHR30486">
    <property type="entry name" value="TWITCHING MOTILITY PROTEIN PILT"/>
    <property type="match status" value="1"/>
</dbReference>
<gene>
    <name evidence="3" type="ORF">COV74_08675</name>
</gene>
<dbReference type="InterPro" id="IPR006321">
    <property type="entry name" value="PilT/PilU"/>
</dbReference>
<evidence type="ECO:0000313" key="3">
    <source>
        <dbReference type="EMBL" id="PIQ85555.1"/>
    </source>
</evidence>
<dbReference type="Pfam" id="PF00437">
    <property type="entry name" value="T2SSE"/>
    <property type="match status" value="1"/>
</dbReference>
<dbReference type="NCBIfam" id="TIGR01420">
    <property type="entry name" value="pilT_fam"/>
    <property type="match status" value="1"/>
</dbReference>
<dbReference type="CDD" id="cd01131">
    <property type="entry name" value="PilT"/>
    <property type="match status" value="1"/>
</dbReference>
<feature type="domain" description="AAA+ ATPase" evidence="2">
    <location>
        <begin position="127"/>
        <end position="252"/>
    </location>
</feature>
<dbReference type="GO" id="GO:0016887">
    <property type="term" value="F:ATP hydrolysis activity"/>
    <property type="evidence" value="ECO:0007669"/>
    <property type="project" value="InterPro"/>
</dbReference>
<evidence type="ECO:0000313" key="4">
    <source>
        <dbReference type="Proteomes" id="UP000230859"/>
    </source>
</evidence>
<dbReference type="InterPro" id="IPR027417">
    <property type="entry name" value="P-loop_NTPase"/>
</dbReference>